<dbReference type="EMBL" id="AAXG02000028">
    <property type="protein sequence ID" value="EDM98993.1"/>
    <property type="molecule type" value="Genomic_DNA"/>
</dbReference>
<reference evidence="1 2" key="1">
    <citation type="submission" date="2007-04" db="EMBL/GenBank/DDBJ databases">
        <authorList>
            <person name="Fulton L."/>
            <person name="Clifton S."/>
            <person name="Fulton B."/>
            <person name="Xu J."/>
            <person name="Minx P."/>
            <person name="Pepin K.H."/>
            <person name="Johnson M."/>
            <person name="Thiruvilangam P."/>
            <person name="Bhonagiri V."/>
            <person name="Nash W.E."/>
            <person name="Mardis E.R."/>
            <person name="Wilson R.K."/>
        </authorList>
    </citation>
    <scope>NUCLEOTIDE SEQUENCE [LARGE SCALE GENOMIC DNA]</scope>
    <source>
        <strain evidence="1 2">ATCC 29799</strain>
    </source>
</reference>
<keyword evidence="2" id="KW-1185">Reference proteome</keyword>
<proteinExistence type="predicted"/>
<protein>
    <recommendedName>
        <fullName evidence="3">DUF927 domain-containing protein</fullName>
    </recommendedName>
</protein>
<comment type="caution">
    <text evidence="1">The sequence shown here is derived from an EMBL/GenBank/DDBJ whole genome shotgun (WGS) entry which is preliminary data.</text>
</comment>
<evidence type="ECO:0008006" key="3">
    <source>
        <dbReference type="Google" id="ProtNLM"/>
    </source>
</evidence>
<reference evidence="1 2" key="2">
    <citation type="submission" date="2007-06" db="EMBL/GenBank/DDBJ databases">
        <title>Draft genome sequence of Pseudoflavonifractor capillosus ATCC 29799.</title>
        <authorList>
            <person name="Sudarsanam P."/>
            <person name="Ley R."/>
            <person name="Guruge J."/>
            <person name="Turnbaugh P.J."/>
            <person name="Mahowald M."/>
            <person name="Liep D."/>
            <person name="Gordon J."/>
        </authorList>
    </citation>
    <scope>NUCLEOTIDE SEQUENCE [LARGE SCALE GENOMIC DNA]</scope>
    <source>
        <strain evidence="1 2">ATCC 29799</strain>
    </source>
</reference>
<gene>
    <name evidence="1" type="ORF">BACCAP_02919</name>
</gene>
<organism evidence="1 2">
    <name type="scientific">Pseudoflavonifractor capillosus ATCC 29799</name>
    <dbReference type="NCBI Taxonomy" id="411467"/>
    <lineage>
        <taxon>Bacteria</taxon>
        <taxon>Bacillati</taxon>
        <taxon>Bacillota</taxon>
        <taxon>Clostridia</taxon>
        <taxon>Eubacteriales</taxon>
        <taxon>Oscillospiraceae</taxon>
        <taxon>Pseudoflavonifractor</taxon>
    </lineage>
</organism>
<dbReference type="Proteomes" id="UP000003639">
    <property type="component" value="Unassembled WGS sequence"/>
</dbReference>
<accession>A6NXH3</accession>
<dbReference type="AlphaFoldDB" id="A6NXH3"/>
<evidence type="ECO:0000313" key="2">
    <source>
        <dbReference type="Proteomes" id="UP000003639"/>
    </source>
</evidence>
<dbReference type="RefSeq" id="WP_006573446.1">
    <property type="nucleotide sequence ID" value="NZ_AAXG02000028.1"/>
</dbReference>
<dbReference type="OrthoDB" id="9977627at2"/>
<sequence>MKMSVQSICQVGEALWAGEDGVQLTNFSFRTVGAFYDPALPEEPPMLRLQVLHLGRAISVDLDTRVQNLIGQISARIPTCRILQNAWRAAIEAYILDLAAKQSGANAPPNALIFRKHGLHRLAGGQWVYICGDMVLGTPQGVTCEIAADVARAHLAWDPEMPAADAAGRLCLRLAQNDSVLLPVWGFTILGSLRSCVSQLNLTTFPSLAIIGGQNLGKTTVAQRFALLYSDNQRPGRCWGQLDARSTAAATIEAISRFRDQVVLVDDLARSAASSETRTRLDLIAEVSRFASNDTERVRLSPHRKPEEQFCQGGLVFTGEFHLNNPSDLTRLTTVELHQPMQNGSSGDRTLAATAFHALILWLLPRLDEELAALRKALDDISFGSDLRLRKNRILFLWSIRLFYQFAAETGAVTAQYVRQAMVRAEEILNEILERQTRKANQFARQSPRGNLCWYIVHAYRENEFHIVSRQNICSDADCVVENDALCIRTDTLLAYLRNATPYRELSKTAMNRRLREEGVLTSHRESRAAAKKIKGQRYLELNLTKLKAASLSY</sequence>
<name>A6NXH3_9FIRM</name>
<evidence type="ECO:0000313" key="1">
    <source>
        <dbReference type="EMBL" id="EDM98993.1"/>
    </source>
</evidence>
<dbReference type="STRING" id="411467.BACCAP_02919"/>
<dbReference type="eggNOG" id="ENOG503487X">
    <property type="taxonomic scope" value="Bacteria"/>
</dbReference>